<evidence type="ECO:0000313" key="2">
    <source>
        <dbReference type="Proteomes" id="UP000191988"/>
    </source>
</evidence>
<evidence type="ECO:0008006" key="3">
    <source>
        <dbReference type="Google" id="ProtNLM"/>
    </source>
</evidence>
<keyword evidence="2" id="KW-1185">Reference proteome</keyword>
<gene>
    <name evidence="1" type="ORF">AGR3A_pa10059</name>
</gene>
<dbReference type="RefSeq" id="WP_062653657.1">
    <property type="nucleotide sequence ID" value="NZ_LT009725.1"/>
</dbReference>
<evidence type="ECO:0000313" key="1">
    <source>
        <dbReference type="EMBL" id="CUX64295.1"/>
    </source>
</evidence>
<proteinExistence type="predicted"/>
<dbReference type="Proteomes" id="UP000191988">
    <property type="component" value="Unassembled WGS sequence"/>
</dbReference>
<dbReference type="AlphaFoldDB" id="A0A1S7S9K7"/>
<protein>
    <recommendedName>
        <fullName evidence="3">DUF2218 domain-containing protein</fullName>
    </recommendedName>
</protein>
<organism evidence="1 2">
    <name type="scientific">Agrobacterium tomkonis CFBP 6623</name>
    <dbReference type="NCBI Taxonomy" id="1183432"/>
    <lineage>
        <taxon>Bacteria</taxon>
        <taxon>Pseudomonadati</taxon>
        <taxon>Pseudomonadota</taxon>
        <taxon>Alphaproteobacteria</taxon>
        <taxon>Hyphomicrobiales</taxon>
        <taxon>Rhizobiaceae</taxon>
        <taxon>Rhizobium/Agrobacterium group</taxon>
        <taxon>Agrobacterium</taxon>
        <taxon>Agrobacterium tumefaciens complex</taxon>
    </lineage>
</organism>
<sequence length="120" mass="13249">MYKHIAEAFVAVAHAQRVTENICARVQDFCQSTVSVDPDRLLDFGDGRVIIRPVDEGLLVHVSAEHLVIFYGIRALLEGSLIKYLPRAEGAIEWLPADRAPFRAINRHVADDGAGKAKCP</sequence>
<dbReference type="Gene3D" id="3.30.310.50">
    <property type="entry name" value="Alpha-D-phosphohexomutase, C-terminal domain"/>
    <property type="match status" value="1"/>
</dbReference>
<dbReference type="EMBL" id="FBWK01000065">
    <property type="protein sequence ID" value="CUX64295.1"/>
    <property type="molecule type" value="Genomic_DNA"/>
</dbReference>
<name>A0A1S7S9K7_9HYPH</name>
<dbReference type="STRING" id="1183432.AGR3A_pa10059"/>
<accession>A0A1S7S9K7</accession>
<reference evidence="2" key="1">
    <citation type="submission" date="2016-01" db="EMBL/GenBank/DDBJ databases">
        <authorList>
            <person name="Regsiter A."/>
            <person name="william w."/>
        </authorList>
    </citation>
    <scope>NUCLEOTIDE SEQUENCE [LARGE SCALE GENOMIC DNA]</scope>
    <source>
        <strain evidence="2">CFBP 6623</strain>
    </source>
</reference>